<evidence type="ECO:0000313" key="1">
    <source>
        <dbReference type="Proteomes" id="UP000887575"/>
    </source>
</evidence>
<keyword evidence="1" id="KW-1185">Reference proteome</keyword>
<organism evidence="1 2">
    <name type="scientific">Mesorhabditis belari</name>
    <dbReference type="NCBI Taxonomy" id="2138241"/>
    <lineage>
        <taxon>Eukaryota</taxon>
        <taxon>Metazoa</taxon>
        <taxon>Ecdysozoa</taxon>
        <taxon>Nematoda</taxon>
        <taxon>Chromadorea</taxon>
        <taxon>Rhabditida</taxon>
        <taxon>Rhabditina</taxon>
        <taxon>Rhabditomorpha</taxon>
        <taxon>Rhabditoidea</taxon>
        <taxon>Rhabditidae</taxon>
        <taxon>Mesorhabditinae</taxon>
        <taxon>Mesorhabditis</taxon>
    </lineage>
</organism>
<dbReference type="WBParaSite" id="MBELARI_LOCUS1776">
    <property type="protein sequence ID" value="MBELARI_LOCUS1776"/>
    <property type="gene ID" value="MBELARI_LOCUS1776"/>
</dbReference>
<evidence type="ECO:0000313" key="2">
    <source>
        <dbReference type="WBParaSite" id="MBELARI_LOCUS1776"/>
    </source>
</evidence>
<name>A0AAF3EUK3_9BILA</name>
<reference evidence="2" key="1">
    <citation type="submission" date="2024-02" db="UniProtKB">
        <authorList>
            <consortium name="WormBaseParasite"/>
        </authorList>
    </citation>
    <scope>IDENTIFICATION</scope>
</reference>
<accession>A0AAF3EUK3</accession>
<proteinExistence type="predicted"/>
<sequence length="182" mass="20599">MVKRGFPLFVAKRKSCNTGASFDHCTVRSLHPGSCTVLEGYCNEEQQRKGHNVASVTERNQAIARLVARSNLPFQAIDSDDFRCLLPRENHAIPEPTSAVIRSEQDLKSHDLTLLQLIKNRVLDTATYLSMDELVMRLSDRYDLFRSHNLVFKARVPRSILPSLGGWSPTVSITFVDRVIEM</sequence>
<dbReference type="AlphaFoldDB" id="A0AAF3EUK3"/>
<dbReference type="Proteomes" id="UP000887575">
    <property type="component" value="Unassembled WGS sequence"/>
</dbReference>
<protein>
    <submittedName>
        <fullName evidence="2">Uncharacterized protein</fullName>
    </submittedName>
</protein>